<dbReference type="Proteomes" id="UP000236161">
    <property type="component" value="Unassembled WGS sequence"/>
</dbReference>
<reference evidence="2 3" key="1">
    <citation type="journal article" date="2017" name="Nature">
        <title>The Apostasia genome and the evolution of orchids.</title>
        <authorList>
            <person name="Zhang G.Q."/>
            <person name="Liu K.W."/>
            <person name="Li Z."/>
            <person name="Lohaus R."/>
            <person name="Hsiao Y.Y."/>
            <person name="Niu S.C."/>
            <person name="Wang J.Y."/>
            <person name="Lin Y.C."/>
            <person name="Xu Q."/>
            <person name="Chen L.J."/>
            <person name="Yoshida K."/>
            <person name="Fujiwara S."/>
            <person name="Wang Z.W."/>
            <person name="Zhang Y.Q."/>
            <person name="Mitsuda N."/>
            <person name="Wang M."/>
            <person name="Liu G.H."/>
            <person name="Pecoraro L."/>
            <person name="Huang H.X."/>
            <person name="Xiao X.J."/>
            <person name="Lin M."/>
            <person name="Wu X.Y."/>
            <person name="Wu W.L."/>
            <person name="Chen Y.Y."/>
            <person name="Chang S.B."/>
            <person name="Sakamoto S."/>
            <person name="Ohme-Takagi M."/>
            <person name="Yagi M."/>
            <person name="Zeng S.J."/>
            <person name="Shen C.Y."/>
            <person name="Yeh C.M."/>
            <person name="Luo Y.B."/>
            <person name="Tsai W.C."/>
            <person name="Van de Peer Y."/>
            <person name="Liu Z.J."/>
        </authorList>
    </citation>
    <scope>NUCLEOTIDE SEQUENCE [LARGE SCALE GENOMIC DNA]</scope>
    <source>
        <strain evidence="3">cv. Shenzhen</strain>
        <tissue evidence="2">Stem</tissue>
    </source>
</reference>
<dbReference type="GO" id="GO:0003676">
    <property type="term" value="F:nucleic acid binding"/>
    <property type="evidence" value="ECO:0007669"/>
    <property type="project" value="InterPro"/>
</dbReference>
<dbReference type="EMBL" id="KZ451988">
    <property type="protein sequence ID" value="PKA53843.1"/>
    <property type="molecule type" value="Genomic_DNA"/>
</dbReference>
<organism evidence="2 3">
    <name type="scientific">Apostasia shenzhenica</name>
    <dbReference type="NCBI Taxonomy" id="1088818"/>
    <lineage>
        <taxon>Eukaryota</taxon>
        <taxon>Viridiplantae</taxon>
        <taxon>Streptophyta</taxon>
        <taxon>Embryophyta</taxon>
        <taxon>Tracheophyta</taxon>
        <taxon>Spermatophyta</taxon>
        <taxon>Magnoliopsida</taxon>
        <taxon>Liliopsida</taxon>
        <taxon>Asparagales</taxon>
        <taxon>Orchidaceae</taxon>
        <taxon>Apostasioideae</taxon>
        <taxon>Apostasia</taxon>
    </lineage>
</organism>
<dbReference type="STRING" id="1088818.A0A2I0AE79"/>
<dbReference type="InterPro" id="IPR012337">
    <property type="entry name" value="RNaseH-like_sf"/>
</dbReference>
<feature type="domain" description="RNase H type-1" evidence="1">
    <location>
        <begin position="728"/>
        <end position="848"/>
    </location>
</feature>
<dbReference type="InterPro" id="IPR044730">
    <property type="entry name" value="RNase_H-like_dom_plant"/>
</dbReference>
<evidence type="ECO:0000259" key="1">
    <source>
        <dbReference type="Pfam" id="PF13456"/>
    </source>
</evidence>
<dbReference type="InterPro" id="IPR036397">
    <property type="entry name" value="RNaseH_sf"/>
</dbReference>
<dbReference type="SUPFAM" id="SSF53098">
    <property type="entry name" value="Ribonuclease H-like"/>
    <property type="match status" value="1"/>
</dbReference>
<protein>
    <submittedName>
        <fullName evidence="2">Ribonuclease H protein</fullName>
    </submittedName>
</protein>
<keyword evidence="3" id="KW-1185">Reference proteome</keyword>
<name>A0A2I0AE79_9ASPA</name>
<dbReference type="PANTHER" id="PTHR33116">
    <property type="entry name" value="REVERSE TRANSCRIPTASE ZINC-BINDING DOMAIN-CONTAINING PROTEIN-RELATED-RELATED"/>
    <property type="match status" value="1"/>
</dbReference>
<dbReference type="GO" id="GO:0004523">
    <property type="term" value="F:RNA-DNA hybrid ribonuclease activity"/>
    <property type="evidence" value="ECO:0007669"/>
    <property type="project" value="InterPro"/>
</dbReference>
<dbReference type="Gene3D" id="3.30.420.10">
    <property type="entry name" value="Ribonuclease H-like superfamily/Ribonuclease H"/>
    <property type="match status" value="1"/>
</dbReference>
<dbReference type="PANTHER" id="PTHR33116:SF78">
    <property type="entry name" value="OS12G0587133 PROTEIN"/>
    <property type="match status" value="1"/>
</dbReference>
<dbReference type="AlphaFoldDB" id="A0A2I0AE79"/>
<evidence type="ECO:0000313" key="2">
    <source>
        <dbReference type="EMBL" id="PKA53843.1"/>
    </source>
</evidence>
<proteinExistence type="predicted"/>
<gene>
    <name evidence="2" type="ORF">AXF42_Ash011323</name>
</gene>
<dbReference type="InterPro" id="IPR002156">
    <property type="entry name" value="RNaseH_domain"/>
</dbReference>
<dbReference type="Pfam" id="PF13456">
    <property type="entry name" value="RVT_3"/>
    <property type="match status" value="1"/>
</dbReference>
<dbReference type="OrthoDB" id="1938625at2759"/>
<dbReference type="CDD" id="cd06222">
    <property type="entry name" value="RNase_H_like"/>
    <property type="match status" value="1"/>
</dbReference>
<evidence type="ECO:0000313" key="3">
    <source>
        <dbReference type="Proteomes" id="UP000236161"/>
    </source>
</evidence>
<accession>A0A2I0AE79</accession>
<sequence length="879" mass="98944">MLISHSARAVVSQAWLRPSKGSPASRLNHKCARTVHALKLWSKEVVGDLSTQVSQLEQQITALQNLDIQQQGLSVEQHKTLLQLIVTYNSCLTRLELWWSQRAKVRWIAEGDRNTSFFHRMATQRCSTPFPAPRALISSAQSSSLIKPVSLEEIYVAAHSLASNRAPGIDGITGSFVKRFWSITHTDFCVAISKFFETSIMPLRWKDTLVVLLPNVQNAHYPHHFRPINLCTTAYKIVVKILVNRMKEILGPLIAKEQAAFVPDRNIADNCILAQEVMHRFRTSASTSGLMALKIDMEQAYKHTLLSYCEVSGQQINRAKSSIMFSQKTRSSHRRTLVNKLGFHQLRLGKYLGIPLLFRRPAKADFNGLLSKVRSQISLWGVRFLSFAGRLTLINSVLSSLPVYSISHTYVPHSVLSDIKKILRHFLWAGSSSQHRLHYVNWDTVAQPKCAGGLGIHLFSPWRKVLIAKLAGQYYSKHQSLWVSCFQAKYGGRDPIFSTKRGDSYMWRLLCHSSDLVLDNMKVKIGSGLSCAAFTDPWISTIPLNRWPTFINVLLDLPPQVSDFFHNDQWNERTLLQHFGAPLVQRIVRLPRLPTSTPDSWKALGDHRLSLGLCYPSLSPLSSAFDSASMPSTTQHLLRYMATSLKRNRNCLITHCLAAALYLIWQARNNKVHGQPFQSPRVIALQSLSQHTTVNFPNSENWDSTSFSGCFHPTSSWNPPPQHWLKINFDGAVRQGIAAVGAIIRNSEGQFLGAKGSYLSTQATDITELHATLVAVELAKPWINRVQGVWLEGDSQRIVLQLQEAIYGTQQPSLAELSDAIPILLSFQFCKISHVYRQANMAADYITSFALSLDVNWEWNTSLPSDFCAILLKDCLSCI</sequence>